<dbReference type="PANTHER" id="PTHR33116:SF80">
    <property type="entry name" value="REVERSE TRANSCRIPTASE ZINC-BINDING DOMAIN-CONTAINING PROTEIN"/>
    <property type="match status" value="1"/>
</dbReference>
<dbReference type="Pfam" id="PF00078">
    <property type="entry name" value="RVT_1"/>
    <property type="match status" value="1"/>
</dbReference>
<evidence type="ECO:0000259" key="1">
    <source>
        <dbReference type="PROSITE" id="PS50878"/>
    </source>
</evidence>
<name>A0A7I8IJK6_SPIIN</name>
<dbReference type="EMBL" id="CACRZD030000003">
    <property type="protein sequence ID" value="CAA6657145.1"/>
    <property type="molecule type" value="Genomic_DNA"/>
</dbReference>
<dbReference type="Proteomes" id="UP001189122">
    <property type="component" value="Unassembled WGS sequence"/>
</dbReference>
<dbReference type="InterPro" id="IPR043502">
    <property type="entry name" value="DNA/RNA_pol_sf"/>
</dbReference>
<dbReference type="SUPFAM" id="SSF56672">
    <property type="entry name" value="DNA/RNA polymerases"/>
    <property type="match status" value="1"/>
</dbReference>
<proteinExistence type="predicted"/>
<dbReference type="PROSITE" id="PS50878">
    <property type="entry name" value="RT_POL"/>
    <property type="match status" value="1"/>
</dbReference>
<sequence>MEKAFDRIEWSFLIKVLRCFGFTDDFIDLVDACVRENHFSLLVNDSSTPFFTATRGLRQGDPLSPTFFILVKEVLSRSLTQAINQGFIRPYYSKRGCPIISHSLFADDAILFLNGCKRSIRGLMSIISRYERAAGQLVNASKSSFIVGFSRGHLPFDYLGCLIFLGRRRIHYFDALVGKLRKKLAGWKLQLLSPGGRIQLIRHVLMSMPLHLLAVHEVPDTVLQTIRQICTSFLWDGQLEGPRRQRRVSWEKACQPTDEGGLGIRRPQDVLNILQKKLVWRMRTTPSVLGSFVSTKYGEWASQRTLLLFPMMGTLFAFSIKVLRASKTFDVLTVFPLPVGMGGVRPTTIFLPFLVDVDAREIRCDINVGGVVLPGPAGGTLVWTGSGREGACELCMGGHLGVVFLTSVI</sequence>
<organism evidence="2">
    <name type="scientific">Spirodela intermedia</name>
    <name type="common">Intermediate duckweed</name>
    <dbReference type="NCBI Taxonomy" id="51605"/>
    <lineage>
        <taxon>Eukaryota</taxon>
        <taxon>Viridiplantae</taxon>
        <taxon>Streptophyta</taxon>
        <taxon>Embryophyta</taxon>
        <taxon>Tracheophyta</taxon>
        <taxon>Spermatophyta</taxon>
        <taxon>Magnoliopsida</taxon>
        <taxon>Liliopsida</taxon>
        <taxon>Araceae</taxon>
        <taxon>Lemnoideae</taxon>
        <taxon>Spirodela</taxon>
    </lineage>
</organism>
<dbReference type="PANTHER" id="PTHR33116">
    <property type="entry name" value="REVERSE TRANSCRIPTASE ZINC-BINDING DOMAIN-CONTAINING PROTEIN-RELATED-RELATED"/>
    <property type="match status" value="1"/>
</dbReference>
<dbReference type="AlphaFoldDB" id="A0A7I8IJK6"/>
<keyword evidence="3" id="KW-1185">Reference proteome</keyword>
<protein>
    <recommendedName>
        <fullName evidence="1">Reverse transcriptase domain-containing protein</fullName>
    </recommendedName>
</protein>
<dbReference type="EMBL" id="LR743590">
    <property type="protein sequence ID" value="CAA2617449.1"/>
    <property type="molecule type" value="Genomic_DNA"/>
</dbReference>
<gene>
    <name evidence="2" type="ORF">SI7747_03003615</name>
</gene>
<feature type="domain" description="Reverse transcriptase" evidence="1">
    <location>
        <begin position="1"/>
        <end position="163"/>
    </location>
</feature>
<dbReference type="InterPro" id="IPR000477">
    <property type="entry name" value="RT_dom"/>
</dbReference>
<evidence type="ECO:0000313" key="2">
    <source>
        <dbReference type="EMBL" id="CAA2617449.1"/>
    </source>
</evidence>
<reference evidence="2 3" key="1">
    <citation type="submission" date="2019-12" db="EMBL/GenBank/DDBJ databases">
        <authorList>
            <person name="Scholz U."/>
            <person name="Mascher M."/>
            <person name="Fiebig A."/>
        </authorList>
    </citation>
    <scope>NUCLEOTIDE SEQUENCE</scope>
</reference>
<evidence type="ECO:0000313" key="3">
    <source>
        <dbReference type="Proteomes" id="UP001189122"/>
    </source>
</evidence>
<accession>A0A7I8IJK6</accession>